<gene>
    <name evidence="6" type="ORF">N5K24_18500</name>
</gene>
<comment type="caution">
    <text evidence="6">The sequence shown here is derived from an EMBL/GenBank/DDBJ whole genome shotgun (WGS) entry which is preliminary data.</text>
</comment>
<dbReference type="InterPro" id="IPR029052">
    <property type="entry name" value="Metallo-depent_PP-like"/>
</dbReference>
<proteinExistence type="inferred from homology"/>
<dbReference type="PANTHER" id="PTHR42988">
    <property type="entry name" value="PHOSPHOHYDROLASE"/>
    <property type="match status" value="1"/>
</dbReference>
<evidence type="ECO:0000256" key="1">
    <source>
        <dbReference type="ARBA" id="ARBA00022723"/>
    </source>
</evidence>
<dbReference type="EMBL" id="JAOCKG010000007">
    <property type="protein sequence ID" value="MDH2052402.1"/>
    <property type="molecule type" value="Genomic_DNA"/>
</dbReference>
<organism evidence="6 7">
    <name type="scientific">Achromobacter marplatensis</name>
    <dbReference type="NCBI Taxonomy" id="470868"/>
    <lineage>
        <taxon>Bacteria</taxon>
        <taxon>Pseudomonadati</taxon>
        <taxon>Pseudomonadota</taxon>
        <taxon>Betaproteobacteria</taxon>
        <taxon>Burkholderiales</taxon>
        <taxon>Alcaligenaceae</taxon>
        <taxon>Achromobacter</taxon>
    </lineage>
</organism>
<comment type="similarity">
    <text evidence="4">Belongs to the cyclic nucleotide phosphodiesterase class-III family.</text>
</comment>
<evidence type="ECO:0000256" key="4">
    <source>
        <dbReference type="ARBA" id="ARBA00025742"/>
    </source>
</evidence>
<accession>A0AA42WEE9</accession>
<evidence type="ECO:0000313" key="6">
    <source>
        <dbReference type="EMBL" id="MDH2052402.1"/>
    </source>
</evidence>
<evidence type="ECO:0000313" key="7">
    <source>
        <dbReference type="Proteomes" id="UP001161276"/>
    </source>
</evidence>
<dbReference type="Gene3D" id="3.60.21.10">
    <property type="match status" value="1"/>
</dbReference>
<dbReference type="Proteomes" id="UP001161276">
    <property type="component" value="Unassembled WGS sequence"/>
</dbReference>
<sequence length="274" mass="30843">MSAAMKFIHLTDTHLVADAGDLYGTNPKQRLQQAVAHILAHQSDAQAVTITGDLTHYGHPGAYEHLRECLAPLTMPVFPILGNHDHRQIFREYFPHVGRDPEGFVQYGVDFGDHSALFLDTNEPGVHWGVFCERRAAWLREQLEASAKPVLLFMHHPFFPIGIRSMDLISLRDTGPFMAAIAGFEAGIRQVFFGHIHRPICGVYRGIGYSTLRGTNHQVALDLHGDESQIIGVHEQPQYGVVLLASDQVLIHTEDYLDCEMRYGLHEMRDEEQS</sequence>
<reference evidence="6" key="1">
    <citation type="submission" date="2022-09" db="EMBL/GenBank/DDBJ databases">
        <title>Intensive care unit water sources are persistently colonized with multi-drug resistant bacteria and are the site of extensive horizontal gene transfer of antibiotic resistance genes.</title>
        <authorList>
            <person name="Diorio-Toth L."/>
        </authorList>
    </citation>
    <scope>NUCLEOTIDE SEQUENCE</scope>
    <source>
        <strain evidence="6">GD03676</strain>
    </source>
</reference>
<protein>
    <submittedName>
        <fullName evidence="6">Phosphodiesterase</fullName>
    </submittedName>
</protein>
<dbReference type="SUPFAM" id="SSF56300">
    <property type="entry name" value="Metallo-dependent phosphatases"/>
    <property type="match status" value="1"/>
</dbReference>
<dbReference type="InterPro" id="IPR050884">
    <property type="entry name" value="CNP_phosphodiesterase-III"/>
</dbReference>
<name>A0AA42WEE9_9BURK</name>
<feature type="domain" description="Calcineurin-like phosphoesterase" evidence="5">
    <location>
        <begin position="5"/>
        <end position="199"/>
    </location>
</feature>
<dbReference type="PANTHER" id="PTHR42988:SF2">
    <property type="entry name" value="CYCLIC NUCLEOTIDE PHOSPHODIESTERASE CBUA0032-RELATED"/>
    <property type="match status" value="1"/>
</dbReference>
<keyword evidence="2" id="KW-0378">Hydrolase</keyword>
<dbReference type="RefSeq" id="WP_280027907.1">
    <property type="nucleotide sequence ID" value="NZ_JAOCKG010000007.1"/>
</dbReference>
<dbReference type="CDD" id="cd07402">
    <property type="entry name" value="MPP_GpdQ"/>
    <property type="match status" value="1"/>
</dbReference>
<dbReference type="GO" id="GO:0046872">
    <property type="term" value="F:metal ion binding"/>
    <property type="evidence" value="ECO:0007669"/>
    <property type="project" value="UniProtKB-KW"/>
</dbReference>
<dbReference type="InterPro" id="IPR026575">
    <property type="entry name" value="GpdQ/CpdA-like"/>
</dbReference>
<dbReference type="GO" id="GO:0004112">
    <property type="term" value="F:cyclic-nucleotide phosphodiesterase activity"/>
    <property type="evidence" value="ECO:0007669"/>
    <property type="project" value="InterPro"/>
</dbReference>
<evidence type="ECO:0000256" key="3">
    <source>
        <dbReference type="ARBA" id="ARBA00023004"/>
    </source>
</evidence>
<dbReference type="InterPro" id="IPR004843">
    <property type="entry name" value="Calcineurin-like_PHP"/>
</dbReference>
<evidence type="ECO:0000256" key="2">
    <source>
        <dbReference type="ARBA" id="ARBA00022801"/>
    </source>
</evidence>
<dbReference type="AlphaFoldDB" id="A0AA42WEE9"/>
<keyword evidence="1" id="KW-0479">Metal-binding</keyword>
<evidence type="ECO:0000259" key="5">
    <source>
        <dbReference type="Pfam" id="PF00149"/>
    </source>
</evidence>
<dbReference type="Pfam" id="PF00149">
    <property type="entry name" value="Metallophos"/>
    <property type="match status" value="1"/>
</dbReference>
<keyword evidence="3" id="KW-0408">Iron</keyword>